<comment type="subcellular location">
    <subcellularLocation>
        <location evidence="1 7">Cell membrane</location>
        <topology evidence="1 7">Multi-pass membrane protein</topology>
    </subcellularLocation>
</comment>
<evidence type="ECO:0000256" key="5">
    <source>
        <dbReference type="ARBA" id="ARBA00022989"/>
    </source>
</evidence>
<proteinExistence type="inferred from homology"/>
<name>A0A1M7RT39_9RHOB</name>
<accession>A0A1M7RT39</accession>
<sequence length="254" mass="25578">MRAGLARALPACAGLGLWEAAARLGAAPPYILPAPSRVVQTAWRARALLAEHAAATAAEILAGLAIGAALGIGAALAMAASRPLERALRPALTVSQALPVFALAPMLTLWMGYGMAPKIAMAVLIIFFPVASAFHDGLRGADPAWIELARNLGARPGAILLRIRAPAAAPHLAAGLRIAATTAPIGAVVGEWVGSGRGLGYLMLLANGRAQTDLMFAALAVLAALALALRAGVEAACAAALARLGFAPGETTGD</sequence>
<reference evidence="9 10" key="1">
    <citation type="submission" date="2016-12" db="EMBL/GenBank/DDBJ databases">
        <authorList>
            <person name="Song W.-J."/>
            <person name="Kurnit D.M."/>
        </authorList>
    </citation>
    <scope>NUCLEOTIDE SEQUENCE [LARGE SCALE GENOMIC DNA]</scope>
    <source>
        <strain evidence="9 10">CGMCC 1.10808</strain>
    </source>
</reference>
<dbReference type="Proteomes" id="UP000184066">
    <property type="component" value="Unassembled WGS sequence"/>
</dbReference>
<dbReference type="STRING" id="1189325.SAMN04488119_102422"/>
<dbReference type="InterPro" id="IPR035906">
    <property type="entry name" value="MetI-like_sf"/>
</dbReference>
<evidence type="ECO:0000256" key="4">
    <source>
        <dbReference type="ARBA" id="ARBA00022692"/>
    </source>
</evidence>
<feature type="domain" description="ABC transmembrane type-1" evidence="8">
    <location>
        <begin position="53"/>
        <end position="233"/>
    </location>
</feature>
<feature type="transmembrane region" description="Helical" evidence="7">
    <location>
        <begin position="60"/>
        <end position="79"/>
    </location>
</feature>
<dbReference type="GO" id="GO:0005886">
    <property type="term" value="C:plasma membrane"/>
    <property type="evidence" value="ECO:0007669"/>
    <property type="project" value="UniProtKB-SubCell"/>
</dbReference>
<keyword evidence="3" id="KW-1003">Cell membrane</keyword>
<organism evidence="9 10">
    <name type="scientific">Oceanicella actignis</name>
    <dbReference type="NCBI Taxonomy" id="1189325"/>
    <lineage>
        <taxon>Bacteria</taxon>
        <taxon>Pseudomonadati</taxon>
        <taxon>Pseudomonadota</taxon>
        <taxon>Alphaproteobacteria</taxon>
        <taxon>Rhodobacterales</taxon>
        <taxon>Paracoccaceae</taxon>
        <taxon>Oceanicella</taxon>
    </lineage>
</organism>
<keyword evidence="6 7" id="KW-0472">Membrane</keyword>
<dbReference type="InterPro" id="IPR000515">
    <property type="entry name" value="MetI-like"/>
</dbReference>
<feature type="transmembrane region" description="Helical" evidence="7">
    <location>
        <begin position="214"/>
        <end position="233"/>
    </location>
</feature>
<evidence type="ECO:0000256" key="6">
    <source>
        <dbReference type="ARBA" id="ARBA00023136"/>
    </source>
</evidence>
<comment type="similarity">
    <text evidence="7">Belongs to the binding-protein-dependent transport system permease family.</text>
</comment>
<dbReference type="EMBL" id="FRDL01000001">
    <property type="protein sequence ID" value="SHN49354.1"/>
    <property type="molecule type" value="Genomic_DNA"/>
</dbReference>
<dbReference type="Gene3D" id="1.10.3720.10">
    <property type="entry name" value="MetI-like"/>
    <property type="match status" value="1"/>
</dbReference>
<evidence type="ECO:0000259" key="8">
    <source>
        <dbReference type="PROSITE" id="PS50928"/>
    </source>
</evidence>
<keyword evidence="4 7" id="KW-0812">Transmembrane</keyword>
<dbReference type="SUPFAM" id="SSF161098">
    <property type="entry name" value="MetI-like"/>
    <property type="match status" value="1"/>
</dbReference>
<dbReference type="GO" id="GO:0055085">
    <property type="term" value="P:transmembrane transport"/>
    <property type="evidence" value="ECO:0007669"/>
    <property type="project" value="InterPro"/>
</dbReference>
<keyword evidence="5 7" id="KW-1133">Transmembrane helix</keyword>
<dbReference type="Pfam" id="PF00528">
    <property type="entry name" value="BPD_transp_1"/>
    <property type="match status" value="1"/>
</dbReference>
<protein>
    <submittedName>
        <fullName evidence="9">Putative hydroxymethylpyrimidine transport system permease protein</fullName>
    </submittedName>
</protein>
<keyword evidence="10" id="KW-1185">Reference proteome</keyword>
<evidence type="ECO:0000256" key="3">
    <source>
        <dbReference type="ARBA" id="ARBA00022475"/>
    </source>
</evidence>
<evidence type="ECO:0000313" key="9">
    <source>
        <dbReference type="EMBL" id="SHN49354.1"/>
    </source>
</evidence>
<dbReference type="PROSITE" id="PS50928">
    <property type="entry name" value="ABC_TM1"/>
    <property type="match status" value="1"/>
</dbReference>
<dbReference type="PANTHER" id="PTHR30151:SF20">
    <property type="entry name" value="ABC TRANSPORTER PERMEASE PROTEIN HI_0355-RELATED"/>
    <property type="match status" value="1"/>
</dbReference>
<dbReference type="PANTHER" id="PTHR30151">
    <property type="entry name" value="ALKANE SULFONATE ABC TRANSPORTER-RELATED, MEMBRANE SUBUNIT"/>
    <property type="match status" value="1"/>
</dbReference>
<dbReference type="OrthoDB" id="9786495at2"/>
<evidence type="ECO:0000256" key="7">
    <source>
        <dbReference type="RuleBase" id="RU363032"/>
    </source>
</evidence>
<dbReference type="RefSeq" id="WP_072745704.1">
    <property type="nucleotide sequence ID" value="NZ_FOHL01000002.1"/>
</dbReference>
<keyword evidence="2 7" id="KW-0813">Transport</keyword>
<evidence type="ECO:0000256" key="2">
    <source>
        <dbReference type="ARBA" id="ARBA00022448"/>
    </source>
</evidence>
<gene>
    <name evidence="9" type="ORF">SAMN05216200_10196</name>
</gene>
<dbReference type="CDD" id="cd06261">
    <property type="entry name" value="TM_PBP2"/>
    <property type="match status" value="1"/>
</dbReference>
<evidence type="ECO:0000313" key="10">
    <source>
        <dbReference type="Proteomes" id="UP000184066"/>
    </source>
</evidence>
<dbReference type="AlphaFoldDB" id="A0A1M7RT39"/>
<feature type="transmembrane region" description="Helical" evidence="7">
    <location>
        <begin position="119"/>
        <end position="138"/>
    </location>
</feature>
<evidence type="ECO:0000256" key="1">
    <source>
        <dbReference type="ARBA" id="ARBA00004651"/>
    </source>
</evidence>